<dbReference type="RefSeq" id="WP_133202536.1">
    <property type="nucleotide sequence ID" value="NZ_SMRU01000002.1"/>
</dbReference>
<sequence>MVNFRIPSLPGEPLRAALVDNFWTVDPKGAASFECPPNGRKLFVSYANGDYFRCEFDVIEDRDQLAKKLPKLKHVSSYPFGFPFTMVKIEQELSGIYPKFSQEYMDTGKITIGDTVMNASVIRIAT</sequence>
<name>A0A4R5L183_9MICC</name>
<dbReference type="EMBL" id="SMRU01000002">
    <property type="protein sequence ID" value="TDG01276.1"/>
    <property type="molecule type" value="Genomic_DNA"/>
</dbReference>
<organism evidence="1 2">
    <name type="scientific">Arthrobacter terricola</name>
    <dbReference type="NCBI Taxonomy" id="2547396"/>
    <lineage>
        <taxon>Bacteria</taxon>
        <taxon>Bacillati</taxon>
        <taxon>Actinomycetota</taxon>
        <taxon>Actinomycetes</taxon>
        <taxon>Micrococcales</taxon>
        <taxon>Micrococcaceae</taxon>
        <taxon>Arthrobacter</taxon>
    </lineage>
</organism>
<evidence type="ECO:0000313" key="2">
    <source>
        <dbReference type="Proteomes" id="UP000295511"/>
    </source>
</evidence>
<protein>
    <submittedName>
        <fullName evidence="1">Uncharacterized protein</fullName>
    </submittedName>
</protein>
<dbReference type="OrthoDB" id="9802640at2"/>
<keyword evidence="2" id="KW-1185">Reference proteome</keyword>
<dbReference type="Proteomes" id="UP000295511">
    <property type="component" value="Unassembled WGS sequence"/>
</dbReference>
<reference evidence="1 2" key="1">
    <citation type="submission" date="2019-03" db="EMBL/GenBank/DDBJ databases">
        <title>Whole genome sequence of Arthrobacter sp JH1-1.</title>
        <authorList>
            <person name="Trinh H.N."/>
        </authorList>
    </citation>
    <scope>NUCLEOTIDE SEQUENCE [LARGE SCALE GENOMIC DNA]</scope>
    <source>
        <strain evidence="1 2">JH1-1</strain>
    </source>
</reference>
<accession>A0A4R5L183</accession>
<dbReference type="AlphaFoldDB" id="A0A4R5L183"/>
<proteinExistence type="predicted"/>
<evidence type="ECO:0000313" key="1">
    <source>
        <dbReference type="EMBL" id="TDG01276.1"/>
    </source>
</evidence>
<gene>
    <name evidence="1" type="ORF">E1809_01780</name>
</gene>
<comment type="caution">
    <text evidence="1">The sequence shown here is derived from an EMBL/GenBank/DDBJ whole genome shotgun (WGS) entry which is preliminary data.</text>
</comment>